<accession>A0A934S8H3</accession>
<evidence type="ECO:0000313" key="1">
    <source>
        <dbReference type="EMBL" id="MBK1884711.1"/>
    </source>
</evidence>
<dbReference type="AlphaFoldDB" id="A0A934S8H3"/>
<keyword evidence="2" id="KW-1185">Reference proteome</keyword>
<gene>
    <name evidence="1" type="ORF">JIN85_20030</name>
</gene>
<organism evidence="1 2">
    <name type="scientific">Luteolibacter pohnpeiensis</name>
    <dbReference type="NCBI Taxonomy" id="454153"/>
    <lineage>
        <taxon>Bacteria</taxon>
        <taxon>Pseudomonadati</taxon>
        <taxon>Verrucomicrobiota</taxon>
        <taxon>Verrucomicrobiia</taxon>
        <taxon>Verrucomicrobiales</taxon>
        <taxon>Verrucomicrobiaceae</taxon>
        <taxon>Luteolibacter</taxon>
    </lineage>
</organism>
<reference evidence="1" key="1">
    <citation type="submission" date="2021-01" db="EMBL/GenBank/DDBJ databases">
        <title>Modified the classification status of verrucomicrobia.</title>
        <authorList>
            <person name="Feng X."/>
        </authorList>
    </citation>
    <scope>NUCLEOTIDE SEQUENCE</scope>
    <source>
        <strain evidence="1">KCTC 22041</strain>
    </source>
</reference>
<comment type="caution">
    <text evidence="1">The sequence shown here is derived from an EMBL/GenBank/DDBJ whole genome shotgun (WGS) entry which is preliminary data.</text>
</comment>
<dbReference type="Proteomes" id="UP000603141">
    <property type="component" value="Unassembled WGS sequence"/>
</dbReference>
<name>A0A934S8H3_9BACT</name>
<dbReference type="RefSeq" id="WP_200274154.1">
    <property type="nucleotide sequence ID" value="NZ_JAENIJ010000079.1"/>
</dbReference>
<protein>
    <submittedName>
        <fullName evidence="1">Uncharacterized protein</fullName>
    </submittedName>
</protein>
<dbReference type="EMBL" id="JAENIJ010000079">
    <property type="protein sequence ID" value="MBK1884711.1"/>
    <property type="molecule type" value="Genomic_DNA"/>
</dbReference>
<proteinExistence type="predicted"/>
<evidence type="ECO:0000313" key="2">
    <source>
        <dbReference type="Proteomes" id="UP000603141"/>
    </source>
</evidence>
<sequence length="91" mass="10552">MKKYLLRVVMIIMIIATFLDVRENKCIDETNGYFADPVLMSYLRKVLKFVKYIQLILRVSLKSSPSGELLQHAPAWINPEKLCVLVAPHIY</sequence>